<dbReference type="Ensembl" id="ENSMZET00005029561.1">
    <property type="protein sequence ID" value="ENSMZEP00005028656.1"/>
    <property type="gene ID" value="ENSMZEG00005021368.1"/>
</dbReference>
<reference evidence="5" key="3">
    <citation type="submission" date="2025-09" db="UniProtKB">
        <authorList>
            <consortium name="Ensembl"/>
        </authorList>
    </citation>
    <scope>IDENTIFICATION</scope>
</reference>
<organism evidence="5 6">
    <name type="scientific">Maylandia zebra</name>
    <name type="common">zebra mbuna</name>
    <dbReference type="NCBI Taxonomy" id="106582"/>
    <lineage>
        <taxon>Eukaryota</taxon>
        <taxon>Metazoa</taxon>
        <taxon>Chordata</taxon>
        <taxon>Craniata</taxon>
        <taxon>Vertebrata</taxon>
        <taxon>Euteleostomi</taxon>
        <taxon>Actinopterygii</taxon>
        <taxon>Neopterygii</taxon>
        <taxon>Teleostei</taxon>
        <taxon>Neoteleostei</taxon>
        <taxon>Acanthomorphata</taxon>
        <taxon>Ovalentaria</taxon>
        <taxon>Cichlomorphae</taxon>
        <taxon>Cichliformes</taxon>
        <taxon>Cichlidae</taxon>
        <taxon>African cichlids</taxon>
        <taxon>Pseudocrenilabrinae</taxon>
        <taxon>Haplochromini</taxon>
        <taxon>Maylandia</taxon>
        <taxon>Maylandia zebra complex</taxon>
    </lineage>
</organism>
<evidence type="ECO:0000259" key="4">
    <source>
        <dbReference type="PROSITE" id="PS50041"/>
    </source>
</evidence>
<dbReference type="InterPro" id="IPR001304">
    <property type="entry name" value="C-type_lectin-like"/>
</dbReference>
<dbReference type="Proteomes" id="UP000265160">
    <property type="component" value="LG16"/>
</dbReference>
<keyword evidence="3" id="KW-0472">Membrane</keyword>
<name>A0A3P9D3H0_9CICH</name>
<dbReference type="InterPro" id="IPR016186">
    <property type="entry name" value="C-type_lectin-like/link_sf"/>
</dbReference>
<keyword evidence="3" id="KW-0812">Transmembrane</keyword>
<dbReference type="SMART" id="SM00034">
    <property type="entry name" value="CLECT"/>
    <property type="match status" value="1"/>
</dbReference>
<sequence>MLKKREKKDNRCFNISTVLHFVGSLFYFIYLFIFPVFSGQRSFYLVIILCLSLLTYLLVWIVSCLMFLPEKTCPTGWEMFSDVCYFLSGTSGNWDEARRDCRDKGADLVVIDSSKEQNFLATIINDNTWIGLTDYGMEGLWKWVDGTPLTLANWAKNEPNNGGSRHGEEDCVHIRAADQRTWNDISCTASMKWICKKIP</sequence>
<dbReference type="Pfam" id="PF00059">
    <property type="entry name" value="Lectin_C"/>
    <property type="match status" value="1"/>
</dbReference>
<dbReference type="GeneTree" id="ENSGT01030000234575"/>
<reference evidence="5" key="2">
    <citation type="submission" date="2025-08" db="UniProtKB">
        <authorList>
            <consortium name="Ensembl"/>
        </authorList>
    </citation>
    <scope>IDENTIFICATION</scope>
</reference>
<keyword evidence="2" id="KW-1015">Disulfide bond</keyword>
<evidence type="ECO:0000313" key="5">
    <source>
        <dbReference type="Ensembl" id="ENSMZEP00005028656.1"/>
    </source>
</evidence>
<evidence type="ECO:0000256" key="1">
    <source>
        <dbReference type="ARBA" id="ARBA00022734"/>
    </source>
</evidence>
<dbReference type="InterPro" id="IPR050111">
    <property type="entry name" value="C-type_lectin/snaclec_domain"/>
</dbReference>
<keyword evidence="1" id="KW-0430">Lectin</keyword>
<keyword evidence="6" id="KW-1185">Reference proteome</keyword>
<dbReference type="AlphaFoldDB" id="A0A3P9D3H0"/>
<dbReference type="SUPFAM" id="SSF56436">
    <property type="entry name" value="C-type lectin-like"/>
    <property type="match status" value="1"/>
</dbReference>
<proteinExistence type="predicted"/>
<dbReference type="GO" id="GO:0030246">
    <property type="term" value="F:carbohydrate binding"/>
    <property type="evidence" value="ECO:0007669"/>
    <property type="project" value="UniProtKB-KW"/>
</dbReference>
<dbReference type="CDD" id="cd03590">
    <property type="entry name" value="CLECT_DC-SIGN_like"/>
    <property type="match status" value="1"/>
</dbReference>
<accession>A0A3P9D3H0</accession>
<protein>
    <recommendedName>
        <fullName evidence="4">C-type lectin domain-containing protein</fullName>
    </recommendedName>
</protein>
<keyword evidence="3" id="KW-1133">Transmembrane helix</keyword>
<dbReference type="InterPro" id="IPR033989">
    <property type="entry name" value="CD209-like_CTLD"/>
</dbReference>
<dbReference type="Gene3D" id="3.10.100.10">
    <property type="entry name" value="Mannose-Binding Protein A, subunit A"/>
    <property type="match status" value="1"/>
</dbReference>
<dbReference type="InterPro" id="IPR016187">
    <property type="entry name" value="CTDL_fold"/>
</dbReference>
<dbReference type="InterPro" id="IPR018378">
    <property type="entry name" value="C-type_lectin_CS"/>
</dbReference>
<dbReference type="PROSITE" id="PS00615">
    <property type="entry name" value="C_TYPE_LECTIN_1"/>
    <property type="match status" value="1"/>
</dbReference>
<dbReference type="PANTHER" id="PTHR22803">
    <property type="entry name" value="MANNOSE, PHOSPHOLIPASE, LECTIN RECEPTOR RELATED"/>
    <property type="match status" value="1"/>
</dbReference>
<feature type="domain" description="C-type lectin" evidence="4">
    <location>
        <begin position="80"/>
        <end position="196"/>
    </location>
</feature>
<evidence type="ECO:0000256" key="3">
    <source>
        <dbReference type="SAM" id="Phobius"/>
    </source>
</evidence>
<feature type="transmembrane region" description="Helical" evidence="3">
    <location>
        <begin position="43"/>
        <end position="68"/>
    </location>
</feature>
<evidence type="ECO:0000256" key="2">
    <source>
        <dbReference type="ARBA" id="ARBA00023157"/>
    </source>
</evidence>
<dbReference type="PROSITE" id="PS50041">
    <property type="entry name" value="C_TYPE_LECTIN_2"/>
    <property type="match status" value="1"/>
</dbReference>
<reference evidence="5 6" key="1">
    <citation type="journal article" date="2014" name="Nature">
        <title>The genomic substrate for adaptive radiation in African cichlid fish.</title>
        <authorList>
            <person name="Brawand D."/>
            <person name="Wagner C.E."/>
            <person name="Li Y.I."/>
            <person name="Malinsky M."/>
            <person name="Keller I."/>
            <person name="Fan S."/>
            <person name="Simakov O."/>
            <person name="Ng A.Y."/>
            <person name="Lim Z.W."/>
            <person name="Bezault E."/>
            <person name="Turner-Maier J."/>
            <person name="Johnson J."/>
            <person name="Alcazar R."/>
            <person name="Noh H.J."/>
            <person name="Russell P."/>
            <person name="Aken B."/>
            <person name="Alfoldi J."/>
            <person name="Amemiya C."/>
            <person name="Azzouzi N."/>
            <person name="Baroiller J.F."/>
            <person name="Barloy-Hubler F."/>
            <person name="Berlin A."/>
            <person name="Bloomquist R."/>
            <person name="Carleton K.L."/>
            <person name="Conte M.A."/>
            <person name="D'Cotta H."/>
            <person name="Eshel O."/>
            <person name="Gaffney L."/>
            <person name="Galibert F."/>
            <person name="Gante H.F."/>
            <person name="Gnerre S."/>
            <person name="Greuter L."/>
            <person name="Guyon R."/>
            <person name="Haddad N.S."/>
            <person name="Haerty W."/>
            <person name="Harris R.M."/>
            <person name="Hofmann H.A."/>
            <person name="Hourlier T."/>
            <person name="Hulata G."/>
            <person name="Jaffe D.B."/>
            <person name="Lara M."/>
            <person name="Lee A.P."/>
            <person name="MacCallum I."/>
            <person name="Mwaiko S."/>
            <person name="Nikaido M."/>
            <person name="Nishihara H."/>
            <person name="Ozouf-Costaz C."/>
            <person name="Penman D.J."/>
            <person name="Przybylski D."/>
            <person name="Rakotomanga M."/>
            <person name="Renn S.C.P."/>
            <person name="Ribeiro F.J."/>
            <person name="Ron M."/>
            <person name="Salzburger W."/>
            <person name="Sanchez-Pulido L."/>
            <person name="Santos M.E."/>
            <person name="Searle S."/>
            <person name="Sharpe T."/>
            <person name="Swofford R."/>
            <person name="Tan F.J."/>
            <person name="Williams L."/>
            <person name="Young S."/>
            <person name="Yin S."/>
            <person name="Okada N."/>
            <person name="Kocher T.D."/>
            <person name="Miska E.A."/>
            <person name="Lander E.S."/>
            <person name="Venkatesh B."/>
            <person name="Fernald R.D."/>
            <person name="Meyer A."/>
            <person name="Ponting C.P."/>
            <person name="Streelman J.T."/>
            <person name="Lindblad-Toh K."/>
            <person name="Seehausen O."/>
            <person name="Di Palma F."/>
        </authorList>
    </citation>
    <scope>NUCLEOTIDE SEQUENCE</scope>
</reference>
<evidence type="ECO:0000313" key="6">
    <source>
        <dbReference type="Proteomes" id="UP000265160"/>
    </source>
</evidence>
<feature type="transmembrane region" description="Helical" evidence="3">
    <location>
        <begin position="12"/>
        <end position="37"/>
    </location>
</feature>